<evidence type="ECO:0000313" key="2">
    <source>
        <dbReference type="EMBL" id="KAF2431790.1"/>
    </source>
</evidence>
<evidence type="ECO:0000256" key="1">
    <source>
        <dbReference type="SAM" id="MobiDB-lite"/>
    </source>
</evidence>
<gene>
    <name evidence="2" type="ORF">EJ08DRAFT_164555</name>
</gene>
<accession>A0A9P4NUB3</accession>
<feature type="region of interest" description="Disordered" evidence="1">
    <location>
        <begin position="1"/>
        <end position="33"/>
    </location>
</feature>
<protein>
    <submittedName>
        <fullName evidence="2">Uncharacterized protein</fullName>
    </submittedName>
</protein>
<feature type="compositionally biased region" description="Low complexity" evidence="1">
    <location>
        <begin position="1"/>
        <end position="15"/>
    </location>
</feature>
<dbReference type="AlphaFoldDB" id="A0A9P4NUB3"/>
<reference evidence="2" key="1">
    <citation type="journal article" date="2020" name="Stud. Mycol.">
        <title>101 Dothideomycetes genomes: a test case for predicting lifestyles and emergence of pathogens.</title>
        <authorList>
            <person name="Haridas S."/>
            <person name="Albert R."/>
            <person name="Binder M."/>
            <person name="Bloem J."/>
            <person name="Labutti K."/>
            <person name="Salamov A."/>
            <person name="Andreopoulos B."/>
            <person name="Baker S."/>
            <person name="Barry K."/>
            <person name="Bills G."/>
            <person name="Bluhm B."/>
            <person name="Cannon C."/>
            <person name="Castanera R."/>
            <person name="Culley D."/>
            <person name="Daum C."/>
            <person name="Ezra D."/>
            <person name="Gonzalez J."/>
            <person name="Henrissat B."/>
            <person name="Kuo A."/>
            <person name="Liang C."/>
            <person name="Lipzen A."/>
            <person name="Lutzoni F."/>
            <person name="Magnuson J."/>
            <person name="Mondo S."/>
            <person name="Nolan M."/>
            <person name="Ohm R."/>
            <person name="Pangilinan J."/>
            <person name="Park H.-J."/>
            <person name="Ramirez L."/>
            <person name="Alfaro M."/>
            <person name="Sun H."/>
            <person name="Tritt A."/>
            <person name="Yoshinaga Y."/>
            <person name="Zwiers L.-H."/>
            <person name="Turgeon B."/>
            <person name="Goodwin S."/>
            <person name="Spatafora J."/>
            <person name="Crous P."/>
            <person name="Grigoriev I."/>
        </authorList>
    </citation>
    <scope>NUCLEOTIDE SEQUENCE</scope>
    <source>
        <strain evidence="2">CBS 130266</strain>
    </source>
</reference>
<dbReference type="Proteomes" id="UP000800235">
    <property type="component" value="Unassembled WGS sequence"/>
</dbReference>
<organism evidence="2 3">
    <name type="scientific">Tothia fuscella</name>
    <dbReference type="NCBI Taxonomy" id="1048955"/>
    <lineage>
        <taxon>Eukaryota</taxon>
        <taxon>Fungi</taxon>
        <taxon>Dikarya</taxon>
        <taxon>Ascomycota</taxon>
        <taxon>Pezizomycotina</taxon>
        <taxon>Dothideomycetes</taxon>
        <taxon>Pleosporomycetidae</taxon>
        <taxon>Venturiales</taxon>
        <taxon>Cylindrosympodiaceae</taxon>
        <taxon>Tothia</taxon>
    </lineage>
</organism>
<sequence>MGCTMSSPLKSSSDSSSRETESNPNRIIPLRRISHPKRQDLYPAKDIAKPPDQSILNHAPGMQDLLANLRIPSKSLDVLTESFFILQTLESSSVRKTTNFLAIKRPYQRNGTVDTALYIVKVLDYRKVLHPKETALLLQNEPKLKKALPILRGMCAEYLESETALEKLLQSISTDNSSTPTWFAQPHISNCLTLQDFVIALKRTGRPLPWFFIFHIFHQLCEILSWLHTTSLTDESFTATLNALTTQNIILDFTSSSPLLRTERYISQSDLLTCLPTLKLANLAAASTTNSNFHEGGEIYNFTELLVDIAELAPDGDEHATDWILRLATDSGMRWHQPEFAVELWREQAMYAANKVFLGVNAEEMVWLLGIAQDATQQMPCGEEILRVYQRENVLLKVR</sequence>
<proteinExistence type="predicted"/>
<name>A0A9P4NUB3_9PEZI</name>
<keyword evidence="3" id="KW-1185">Reference proteome</keyword>
<evidence type="ECO:0000313" key="3">
    <source>
        <dbReference type="Proteomes" id="UP000800235"/>
    </source>
</evidence>
<dbReference type="EMBL" id="MU007029">
    <property type="protein sequence ID" value="KAF2431790.1"/>
    <property type="molecule type" value="Genomic_DNA"/>
</dbReference>
<comment type="caution">
    <text evidence="2">The sequence shown here is derived from an EMBL/GenBank/DDBJ whole genome shotgun (WGS) entry which is preliminary data.</text>
</comment>